<sequence length="101" mass="10869">MNKPILHRKKIVVLNQDPKWRWLGSCQTHRHSAQEVAEDPHAGDSSIVDILDCSEHVQWEKSRGCGGGLSLVPATPQTDPNLQSGDPASGALQGPELLVGA</sequence>
<dbReference type="AlphaFoldDB" id="A0A5E4AXL5"/>
<accession>A0A5E4AXL5</accession>
<keyword evidence="4" id="KW-1185">Reference proteome</keyword>
<reference evidence="3 4" key="1">
    <citation type="submission" date="2019-04" db="EMBL/GenBank/DDBJ databases">
        <authorList>
            <person name="Alioto T."/>
            <person name="Alioto T."/>
        </authorList>
    </citation>
    <scope>NUCLEOTIDE SEQUENCE [LARGE SCALE GENOMIC DNA]</scope>
</reference>
<evidence type="ECO:0000313" key="2">
    <source>
        <dbReference type="EMBL" id="KAF7461441.1"/>
    </source>
</evidence>
<gene>
    <name evidence="2" type="ORF">GHT09_014993</name>
    <name evidence="3" type="ORF">MONAX_5E031764</name>
</gene>
<evidence type="ECO:0000313" key="3">
    <source>
        <dbReference type="EMBL" id="VTJ61570.1"/>
    </source>
</evidence>
<organism evidence="3 4">
    <name type="scientific">Marmota monax</name>
    <name type="common">Woodchuck</name>
    <dbReference type="NCBI Taxonomy" id="9995"/>
    <lineage>
        <taxon>Eukaryota</taxon>
        <taxon>Metazoa</taxon>
        <taxon>Chordata</taxon>
        <taxon>Craniata</taxon>
        <taxon>Vertebrata</taxon>
        <taxon>Euteleostomi</taxon>
        <taxon>Mammalia</taxon>
        <taxon>Eutheria</taxon>
        <taxon>Euarchontoglires</taxon>
        <taxon>Glires</taxon>
        <taxon>Rodentia</taxon>
        <taxon>Sciuromorpha</taxon>
        <taxon>Sciuridae</taxon>
        <taxon>Xerinae</taxon>
        <taxon>Marmotini</taxon>
        <taxon>Marmota</taxon>
    </lineage>
</organism>
<protein>
    <submittedName>
        <fullName evidence="3">Uncharacterized protein</fullName>
    </submittedName>
</protein>
<evidence type="ECO:0000313" key="4">
    <source>
        <dbReference type="Proteomes" id="UP000335636"/>
    </source>
</evidence>
<proteinExistence type="predicted"/>
<feature type="region of interest" description="Disordered" evidence="1">
    <location>
        <begin position="65"/>
        <end position="101"/>
    </location>
</feature>
<reference evidence="2" key="2">
    <citation type="submission" date="2020-08" db="EMBL/GenBank/DDBJ databases">
        <authorList>
            <person name="Shumante A."/>
            <person name="Zimin A.V."/>
            <person name="Puiu D."/>
            <person name="Salzberg S.L."/>
        </authorList>
    </citation>
    <scope>NUCLEOTIDE SEQUENCE</scope>
    <source>
        <strain evidence="2">WC2-LM</strain>
        <tissue evidence="2">Liver</tissue>
    </source>
</reference>
<dbReference type="Proteomes" id="UP000662637">
    <property type="component" value="Unassembled WGS sequence"/>
</dbReference>
<dbReference type="EMBL" id="WJEC01008610">
    <property type="protein sequence ID" value="KAF7461441.1"/>
    <property type="molecule type" value="Genomic_DNA"/>
</dbReference>
<evidence type="ECO:0000256" key="1">
    <source>
        <dbReference type="SAM" id="MobiDB-lite"/>
    </source>
</evidence>
<feature type="compositionally biased region" description="Polar residues" evidence="1">
    <location>
        <begin position="75"/>
        <end position="86"/>
    </location>
</feature>
<dbReference type="EMBL" id="CABDUW010000178">
    <property type="protein sequence ID" value="VTJ61570.1"/>
    <property type="molecule type" value="Genomic_DNA"/>
</dbReference>
<dbReference type="Proteomes" id="UP000335636">
    <property type="component" value="Unassembled WGS sequence"/>
</dbReference>
<name>A0A5E4AXL5_MARMO</name>